<organism evidence="1 2">
    <name type="scientific">Rhizopogon vesiculosus</name>
    <dbReference type="NCBI Taxonomy" id="180088"/>
    <lineage>
        <taxon>Eukaryota</taxon>
        <taxon>Fungi</taxon>
        <taxon>Dikarya</taxon>
        <taxon>Basidiomycota</taxon>
        <taxon>Agaricomycotina</taxon>
        <taxon>Agaricomycetes</taxon>
        <taxon>Agaricomycetidae</taxon>
        <taxon>Boletales</taxon>
        <taxon>Suillineae</taxon>
        <taxon>Rhizopogonaceae</taxon>
        <taxon>Rhizopogon</taxon>
    </lineage>
</organism>
<protein>
    <recommendedName>
        <fullName evidence="3">F-box domain-containing protein</fullName>
    </recommendedName>
</protein>
<dbReference type="Gene3D" id="3.80.10.10">
    <property type="entry name" value="Ribonuclease Inhibitor"/>
    <property type="match status" value="1"/>
</dbReference>
<evidence type="ECO:0008006" key="3">
    <source>
        <dbReference type="Google" id="ProtNLM"/>
    </source>
</evidence>
<accession>A0A1J8R5S2</accession>
<dbReference type="Proteomes" id="UP000183567">
    <property type="component" value="Unassembled WGS sequence"/>
</dbReference>
<comment type="caution">
    <text evidence="1">The sequence shown here is derived from an EMBL/GenBank/DDBJ whole genome shotgun (WGS) entry which is preliminary data.</text>
</comment>
<name>A0A1J8R5S2_9AGAM</name>
<dbReference type="AlphaFoldDB" id="A0A1J8R5S2"/>
<dbReference type="SUPFAM" id="SSF52047">
    <property type="entry name" value="RNI-like"/>
    <property type="match status" value="1"/>
</dbReference>
<proteinExistence type="predicted"/>
<keyword evidence="2" id="KW-1185">Reference proteome</keyword>
<dbReference type="OrthoDB" id="270763at2759"/>
<evidence type="ECO:0000313" key="2">
    <source>
        <dbReference type="Proteomes" id="UP000183567"/>
    </source>
</evidence>
<evidence type="ECO:0000313" key="1">
    <source>
        <dbReference type="EMBL" id="OJA17114.1"/>
    </source>
</evidence>
<dbReference type="STRING" id="180088.A0A1J8R5S2"/>
<sequence>MQTAPKFHATLLSSATRGLNLGDCLRTLSILLDMNTHSPDDFLKLLHACPRLYEVVLSCDDILEFQVDTPKKLQVAGQRLKAIDMVDCHPQSSILFQLLTIWPNIQFLTIRCINLQVPHCVAASLVPRRDVTEVQRPASGAKACLNELVMYHLLKPDVITWLIASSADSLRILDLGRCPLWPCVRIENQLSPIVFAPHASRLRSLRISYYDRYSAALLRMCTALEELVLLRFDHMSKLSLVPYLPRTIEHLAFGIRYDDCETLQPIIDAVGALPNLKILTCSKDVKRLIPHYNILKEKCKTKGVGVVVSDVPWVGGKFYNDAPALF</sequence>
<dbReference type="InterPro" id="IPR032675">
    <property type="entry name" value="LRR_dom_sf"/>
</dbReference>
<dbReference type="EMBL" id="LVVM01002163">
    <property type="protein sequence ID" value="OJA17114.1"/>
    <property type="molecule type" value="Genomic_DNA"/>
</dbReference>
<gene>
    <name evidence="1" type="ORF">AZE42_02605</name>
</gene>
<reference evidence="1 2" key="1">
    <citation type="submission" date="2016-03" db="EMBL/GenBank/DDBJ databases">
        <title>Comparative genomics of the ectomycorrhizal sister species Rhizopogon vinicolor and Rhizopogon vesiculosus (Basidiomycota: Boletales) reveals a divergence of the mating type B locus.</title>
        <authorList>
            <person name="Mujic A.B."/>
            <person name="Kuo A."/>
            <person name="Tritt A."/>
            <person name="Lipzen A."/>
            <person name="Chen C."/>
            <person name="Johnson J."/>
            <person name="Sharma A."/>
            <person name="Barry K."/>
            <person name="Grigoriev I.V."/>
            <person name="Spatafora J.W."/>
        </authorList>
    </citation>
    <scope>NUCLEOTIDE SEQUENCE [LARGE SCALE GENOMIC DNA]</scope>
    <source>
        <strain evidence="1 2">AM-OR11-056</strain>
    </source>
</reference>